<dbReference type="Pfam" id="PF07103">
    <property type="entry name" value="DUF1365"/>
    <property type="match status" value="1"/>
</dbReference>
<name>A0A0F4XU19_9PSED</name>
<protein>
    <recommendedName>
        <fullName evidence="4">DUF1365 domain-containing protein</fullName>
    </recommendedName>
</protein>
<dbReference type="AlphaFoldDB" id="A0A0F4XU19"/>
<dbReference type="OrthoDB" id="9778801at2"/>
<organism evidence="2 3">
    <name type="scientific">Pseudomonas kilonensis</name>
    <dbReference type="NCBI Taxonomy" id="132476"/>
    <lineage>
        <taxon>Bacteria</taxon>
        <taxon>Pseudomonadati</taxon>
        <taxon>Pseudomonadota</taxon>
        <taxon>Gammaproteobacteria</taxon>
        <taxon>Pseudomonadales</taxon>
        <taxon>Pseudomonadaceae</taxon>
        <taxon>Pseudomonas</taxon>
    </lineage>
</organism>
<dbReference type="PANTHER" id="PTHR33973:SF4">
    <property type="entry name" value="OS07G0153300 PROTEIN"/>
    <property type="match status" value="1"/>
</dbReference>
<proteinExistence type="predicted"/>
<dbReference type="PATRIC" id="fig|132476.4.peg.2092"/>
<dbReference type="Proteomes" id="UP000033662">
    <property type="component" value="Unassembled WGS sequence"/>
</dbReference>
<evidence type="ECO:0000313" key="3">
    <source>
        <dbReference type="Proteomes" id="UP000033662"/>
    </source>
</evidence>
<comment type="caution">
    <text evidence="2">The sequence shown here is derived from an EMBL/GenBank/DDBJ whole genome shotgun (WGS) entry which is preliminary data.</text>
</comment>
<dbReference type="InterPro" id="IPR010775">
    <property type="entry name" value="DUF1365"/>
</dbReference>
<dbReference type="PANTHER" id="PTHR33973">
    <property type="entry name" value="OS07G0153300 PROTEIN"/>
    <property type="match status" value="1"/>
</dbReference>
<gene>
    <name evidence="2" type="ORF">VP02_02305</name>
</gene>
<evidence type="ECO:0000256" key="1">
    <source>
        <dbReference type="SAM" id="MobiDB-lite"/>
    </source>
</evidence>
<evidence type="ECO:0008006" key="4">
    <source>
        <dbReference type="Google" id="ProtNLM"/>
    </source>
</evidence>
<feature type="region of interest" description="Disordered" evidence="1">
    <location>
        <begin position="252"/>
        <end position="274"/>
    </location>
</feature>
<reference evidence="2 3" key="1">
    <citation type="submission" date="2015-03" db="EMBL/GenBank/DDBJ databases">
        <title>Pseudomonas fluorescens 1855-344 Genome sequencing and assembly.</title>
        <authorList>
            <person name="Eng W.W.H."/>
            <person name="Gan H.M."/>
            <person name="Savka M.A."/>
        </authorList>
    </citation>
    <scope>NUCLEOTIDE SEQUENCE [LARGE SCALE GENOMIC DNA]</scope>
    <source>
        <strain evidence="2 3">1855-344</strain>
    </source>
</reference>
<feature type="compositionally biased region" description="Basic and acidic residues" evidence="1">
    <location>
        <begin position="257"/>
        <end position="274"/>
    </location>
</feature>
<accession>A0A0F4XU19</accession>
<sequence>MNSSVCRGWIDHRRHTPRIHAFRYRIGMLYVDLAEQEHMLGLSRLLRPWSWAPLCWRERDYLPSRTRLGVPLVDAVRQILNEALGVAPQGAIHLLTQPRSWGLSFNPVSFYFCHEANGRLAAILCEVRNTPWRERYHYVLPVPPGESCAFRVAKAFHVSPFLPRDMDYHMGFLVQDTHIRIRMENWRDGHKVFEADLALKRHPLDASSLRRHVLAFPWMSLRTVSAIYWQALRLLFKRTPLYAHQASEDGLSLGQTAHKDPNHARTDPERYQGW</sequence>
<evidence type="ECO:0000313" key="2">
    <source>
        <dbReference type="EMBL" id="KKA09372.1"/>
    </source>
</evidence>
<dbReference type="EMBL" id="JZXC01000002">
    <property type="protein sequence ID" value="KKA09372.1"/>
    <property type="molecule type" value="Genomic_DNA"/>
</dbReference>